<protein>
    <submittedName>
        <fullName evidence="6">Purtative protein</fullName>
    </submittedName>
</protein>
<reference evidence="6" key="1">
    <citation type="submission" date="2023-10" db="EMBL/GenBank/DDBJ databases">
        <authorList>
            <person name="Noh H."/>
        </authorList>
    </citation>
    <scope>NUCLEOTIDE SEQUENCE</scope>
    <source>
        <strain evidence="6">DUCC4014</strain>
    </source>
</reference>
<feature type="region of interest" description="Disordered" evidence="5">
    <location>
        <begin position="1"/>
        <end position="101"/>
    </location>
</feature>
<dbReference type="AlphaFoldDB" id="A0AAF1BJK8"/>
<dbReference type="GO" id="GO:0032040">
    <property type="term" value="C:small-subunit processome"/>
    <property type="evidence" value="ECO:0007669"/>
    <property type="project" value="InterPro"/>
</dbReference>
<sequence>MARSGARSSGTKVFSSSSQSAGGSRKGRRSGGGGGTAPNNHAAERRKKQQDADPSEAYTFMPALPKRHRTSEQQLGLTYEEKQLQAQGGRRRDGDDSDEDMNARIKKIAMMIAADDAGAVEDDDDEDVDSDEAWESDGTDEERWGDVFRGLQKGKGKKGKEVVLKPAKPLNVNLDESEAESDPEVERSPRTAFKSAFPEEEEEEDDDEEADEEDEEMDEDEEDEEDEEEEEEDDEDDNSDPELPSDLSDDDEDDDLDGLDSFVDKLTSADKKRKADEEEEEVVDKGKKRRVLPVVSAPGLSDGGDLALKSKTKVDLASLISSNPALAGASALLPTKGEKKATSVLKGGVLSAPLPTVVQERLGREAAYEKTKEEGQKWSGLMKRVKEAEHLSFPLQAKERGGVKSAGELVATFKPENEHESAVQALLSKANLTDKGVTAAEDAALRGQDLTVEEIAERRAELRHQRELMFRAEAKAKRVSKIKSKTFRKLARKRDAKAAAADADQGISLEDLERLDPEAAEAEIERLERQRALERATLRHGARSGRWARDVGGDGDEFEEKRRAKEEMLSIKQRLQRKIHGKGSDDEESDSEASDDDDEDLDEDEIKTRAFDQLAALDAKVAAEPQPKKGLMQMAFMQKAAERELKKVAEAEAELRKEIEMFGGERNESGSEDEEAEVIKLGEGRMVFSGPAGAAAPAPASKAKVTKSTPSAPAAPARSPSPAPGFLGDVNPWLDGAASSGPSRKRNTISNSAEARAVRVFKKAAKGAEADDDDDRVDIDVAPKAKAKKAAAKAKPAAAESDSEDDAEELLPISGVKAFAQRSLVAEAFAGDDVVADFAAAKAAQVAADAPKVEDTTLAGWGSWGGKGVKARKNPTPARFLKTTAGVEEQDRKDAGRSNVIISEKKEKKAAAFLPKDLPYPFTSVAQYEASFKNPVGGEWNSRAGFQRQTIPRVVKKPGAIIEPIRKLF</sequence>
<evidence type="ECO:0000256" key="4">
    <source>
        <dbReference type="SAM" id="Coils"/>
    </source>
</evidence>
<comment type="subcellular location">
    <subcellularLocation>
        <location evidence="1">Nucleus</location>
        <location evidence="1">Nucleolus</location>
    </subcellularLocation>
</comment>
<name>A0AAF1BJK8_9TREE</name>
<feature type="region of interest" description="Disordered" evidence="5">
    <location>
        <begin position="115"/>
        <end position="286"/>
    </location>
</feature>
<feature type="compositionally biased region" description="Low complexity" evidence="5">
    <location>
        <begin position="689"/>
        <end position="703"/>
    </location>
</feature>
<keyword evidence="2" id="KW-0597">Phosphoprotein</keyword>
<feature type="compositionally biased region" description="Acidic residues" evidence="5">
    <location>
        <begin position="118"/>
        <end position="140"/>
    </location>
</feature>
<keyword evidence="7" id="KW-1185">Reference proteome</keyword>
<dbReference type="PANTHER" id="PTHR14150">
    <property type="entry name" value="U3 SMALL NUCLEOLAR RNA-ASSOCIATED PROTEIN 14"/>
    <property type="match status" value="1"/>
</dbReference>
<feature type="coiled-coil region" evidence="4">
    <location>
        <begin position="634"/>
        <end position="661"/>
    </location>
</feature>
<gene>
    <name evidence="6" type="primary">SPAC57A7.06</name>
    <name evidence="6" type="ORF">LOC62_02G002026</name>
</gene>
<feature type="region of interest" description="Disordered" evidence="5">
    <location>
        <begin position="784"/>
        <end position="807"/>
    </location>
</feature>
<feature type="region of interest" description="Disordered" evidence="5">
    <location>
        <begin position="538"/>
        <end position="606"/>
    </location>
</feature>
<feature type="compositionally biased region" description="Polar residues" evidence="5">
    <location>
        <begin position="1"/>
        <end position="14"/>
    </location>
</feature>
<evidence type="ECO:0000313" key="7">
    <source>
        <dbReference type="Proteomes" id="UP000827549"/>
    </source>
</evidence>
<dbReference type="Pfam" id="PF04615">
    <property type="entry name" value="Utp14"/>
    <property type="match status" value="1"/>
</dbReference>
<evidence type="ECO:0000256" key="2">
    <source>
        <dbReference type="ARBA" id="ARBA00022553"/>
    </source>
</evidence>
<evidence type="ECO:0000256" key="3">
    <source>
        <dbReference type="ARBA" id="ARBA00023242"/>
    </source>
</evidence>
<feature type="compositionally biased region" description="Basic and acidic residues" evidence="5">
    <location>
        <begin position="559"/>
        <end position="569"/>
    </location>
</feature>
<feature type="compositionally biased region" description="Acidic residues" evidence="5">
    <location>
        <begin position="247"/>
        <end position="258"/>
    </location>
</feature>
<feature type="compositionally biased region" description="Low complexity" evidence="5">
    <location>
        <begin position="710"/>
        <end position="720"/>
    </location>
</feature>
<proteinExistence type="predicted"/>
<dbReference type="GeneID" id="87805277"/>
<evidence type="ECO:0000256" key="5">
    <source>
        <dbReference type="SAM" id="MobiDB-lite"/>
    </source>
</evidence>
<evidence type="ECO:0000256" key="1">
    <source>
        <dbReference type="ARBA" id="ARBA00004604"/>
    </source>
</evidence>
<dbReference type="GO" id="GO:0006364">
    <property type="term" value="P:rRNA processing"/>
    <property type="evidence" value="ECO:0007669"/>
    <property type="project" value="InterPro"/>
</dbReference>
<evidence type="ECO:0000313" key="6">
    <source>
        <dbReference type="EMBL" id="WOO78479.1"/>
    </source>
</evidence>
<accession>A0AAF1BJK8</accession>
<dbReference type="InterPro" id="IPR006709">
    <property type="entry name" value="SSU_processome_Utp14"/>
</dbReference>
<organism evidence="6 7">
    <name type="scientific">Vanrija pseudolonga</name>
    <dbReference type="NCBI Taxonomy" id="143232"/>
    <lineage>
        <taxon>Eukaryota</taxon>
        <taxon>Fungi</taxon>
        <taxon>Dikarya</taxon>
        <taxon>Basidiomycota</taxon>
        <taxon>Agaricomycotina</taxon>
        <taxon>Tremellomycetes</taxon>
        <taxon>Trichosporonales</taxon>
        <taxon>Trichosporonaceae</taxon>
        <taxon>Vanrija</taxon>
    </lineage>
</organism>
<keyword evidence="4" id="KW-0175">Coiled coil</keyword>
<dbReference type="EMBL" id="CP086715">
    <property type="protein sequence ID" value="WOO78479.1"/>
    <property type="molecule type" value="Genomic_DNA"/>
</dbReference>
<feature type="compositionally biased region" description="Acidic residues" evidence="5">
    <location>
        <begin position="198"/>
        <end position="240"/>
    </location>
</feature>
<feature type="compositionally biased region" description="Basic and acidic residues" evidence="5">
    <location>
        <begin position="267"/>
        <end position="276"/>
    </location>
</feature>
<dbReference type="PANTHER" id="PTHR14150:SF12">
    <property type="entry name" value="U3 SMALL NUCLEOLAR RNA-ASSOCIATED PROTEIN 14 HOMOLOG A"/>
    <property type="match status" value="1"/>
</dbReference>
<dbReference type="RefSeq" id="XP_062624511.1">
    <property type="nucleotide sequence ID" value="XM_062768527.1"/>
</dbReference>
<feature type="region of interest" description="Disordered" evidence="5">
    <location>
        <begin position="688"/>
        <end position="752"/>
    </location>
</feature>
<dbReference type="Proteomes" id="UP000827549">
    <property type="component" value="Chromosome 2"/>
</dbReference>
<feature type="compositionally biased region" description="Acidic residues" evidence="5">
    <location>
        <begin position="585"/>
        <end position="605"/>
    </location>
</feature>
<keyword evidence="3" id="KW-0539">Nucleus</keyword>